<dbReference type="PANTHER" id="PTHR33112:SF12">
    <property type="entry name" value="HETEROKARYON INCOMPATIBILITY DOMAIN-CONTAINING PROTEIN"/>
    <property type="match status" value="1"/>
</dbReference>
<protein>
    <recommendedName>
        <fullName evidence="2">Heterokaryon incompatibility domain-containing protein</fullName>
    </recommendedName>
</protein>
<evidence type="ECO:0000313" key="3">
    <source>
        <dbReference type="EMBL" id="TQB70167.1"/>
    </source>
</evidence>
<dbReference type="Pfam" id="PF06985">
    <property type="entry name" value="HET"/>
    <property type="match status" value="1"/>
</dbReference>
<name>A0A507QT23_MONPU</name>
<evidence type="ECO:0000256" key="1">
    <source>
        <dbReference type="SAM" id="MobiDB-lite"/>
    </source>
</evidence>
<organism evidence="3 4">
    <name type="scientific">Monascus purpureus</name>
    <name type="common">Red mold</name>
    <name type="synonym">Monascus anka</name>
    <dbReference type="NCBI Taxonomy" id="5098"/>
    <lineage>
        <taxon>Eukaryota</taxon>
        <taxon>Fungi</taxon>
        <taxon>Dikarya</taxon>
        <taxon>Ascomycota</taxon>
        <taxon>Pezizomycotina</taxon>
        <taxon>Eurotiomycetes</taxon>
        <taxon>Eurotiomycetidae</taxon>
        <taxon>Eurotiales</taxon>
        <taxon>Aspergillaceae</taxon>
        <taxon>Monascus</taxon>
    </lineage>
</organism>
<dbReference type="STRING" id="5098.A0A507QT23"/>
<comment type="caution">
    <text evidence="3">The sequence shown here is derived from an EMBL/GenBank/DDBJ whole genome shotgun (WGS) entry which is preliminary data.</text>
</comment>
<evidence type="ECO:0000313" key="4">
    <source>
        <dbReference type="Proteomes" id="UP000319663"/>
    </source>
</evidence>
<feature type="domain" description="Heterokaryon incompatibility" evidence="2">
    <location>
        <begin position="233"/>
        <end position="384"/>
    </location>
</feature>
<gene>
    <name evidence="3" type="ORF">MPDQ_000821</name>
</gene>
<accession>A0A507QT23</accession>
<dbReference type="EMBL" id="VIFY01000119">
    <property type="protein sequence ID" value="TQB70167.1"/>
    <property type="molecule type" value="Genomic_DNA"/>
</dbReference>
<proteinExistence type="predicted"/>
<dbReference type="AlphaFoldDB" id="A0A507QT23"/>
<sequence>MQSPGTGLCSRCEAVELALYFQEERHVMRQPSGFVGPSRDATMLCSLTDLHATSGTCALCKLVMEAFLRRWGPDQWSTADEYIEWAESAPGLDAKPQIYLFSYLFADDRYEGAKMLPKAALNRPALRLGIALRGPSGENRPYLDHAGDIQLLSTNSLIHGPRAIFHGRIVDPDRTNVQLAREWIDECEQGHGDLCETAGGRDDLAYARLAPRNLRVIDVNSMCLVFLPAEARYAALSYCWAQSTRHFTTTMSNVARLQACGGISSVWDELPGTIQDAIEFVREIGREFLWVDALCMVQDDDKDKEEQVLQMDRVYDNALLTIISAPPSAERPSQYDGLPGYRLNRQPFQATASIQGLELCTTQLDVEQATLTSPWNTRAWTFQEHLLSRRRLFFTNVQLYFQCPCGVFCEDVVGEGKSPSAFIYPGTSLWNSSGIHNDVSEGQKGNALGLSRSMFSNPSAAFNYYAHIVELYTGREMSDQGDALAALEGVISILRATMNTEFIHGLPETLLDEALLWHLREPHRRRTALLTATRGVGFPSWSWAGWDALADYRAQFSGYIRREVEWYLVNKDGTAFSLSPPNGSEPPKPYDPSSREDIRPIGRPPATFLNALRPREELTAQDSRSCSLSCWTSIATFQFLGDTLDLGEGDIDWKYHKAFIISDQNSQPVGTIFLENSWENMIKQNRHQRFEFMLLSRSSTVDDMVVLDDMFPMKEWCFVNVMLIQRDADKAERLGVGVVHELAWITAAPESALLHLR</sequence>
<dbReference type="PANTHER" id="PTHR33112">
    <property type="entry name" value="DOMAIN PROTEIN, PUTATIVE-RELATED"/>
    <property type="match status" value="1"/>
</dbReference>
<keyword evidence="4" id="KW-1185">Reference proteome</keyword>
<evidence type="ECO:0000259" key="2">
    <source>
        <dbReference type="Pfam" id="PF06985"/>
    </source>
</evidence>
<dbReference type="Proteomes" id="UP000319663">
    <property type="component" value="Unassembled WGS sequence"/>
</dbReference>
<reference evidence="3 4" key="1">
    <citation type="submission" date="2019-06" db="EMBL/GenBank/DDBJ databases">
        <title>Wine fermentation using esterase from Monascus purpureus.</title>
        <authorList>
            <person name="Geng C."/>
            <person name="Zhang Y."/>
        </authorList>
    </citation>
    <scope>NUCLEOTIDE SEQUENCE [LARGE SCALE GENOMIC DNA]</scope>
    <source>
        <strain evidence="3">HQ1</strain>
    </source>
</reference>
<feature type="region of interest" description="Disordered" evidence="1">
    <location>
        <begin position="577"/>
        <end position="597"/>
    </location>
</feature>
<dbReference type="InterPro" id="IPR010730">
    <property type="entry name" value="HET"/>
</dbReference>
<dbReference type="OrthoDB" id="2958217at2759"/>